<reference evidence="1 2" key="1">
    <citation type="submission" date="2024-01" db="EMBL/GenBank/DDBJ databases">
        <title>The genomes of 5 underutilized Papilionoideae crops provide insights into root nodulation and disease resistanc.</title>
        <authorList>
            <person name="Jiang F."/>
        </authorList>
    </citation>
    <scope>NUCLEOTIDE SEQUENCE [LARGE SCALE GENOMIC DNA]</scope>
    <source>
        <strain evidence="1">DUOXIRENSHENG_FW03</strain>
        <tissue evidence="1">Leaves</tissue>
    </source>
</reference>
<dbReference type="EMBL" id="JAYMYS010000004">
    <property type="protein sequence ID" value="KAK7395133.1"/>
    <property type="molecule type" value="Genomic_DNA"/>
</dbReference>
<organism evidence="1 2">
    <name type="scientific">Psophocarpus tetragonolobus</name>
    <name type="common">Winged bean</name>
    <name type="synonym">Dolichos tetragonolobus</name>
    <dbReference type="NCBI Taxonomy" id="3891"/>
    <lineage>
        <taxon>Eukaryota</taxon>
        <taxon>Viridiplantae</taxon>
        <taxon>Streptophyta</taxon>
        <taxon>Embryophyta</taxon>
        <taxon>Tracheophyta</taxon>
        <taxon>Spermatophyta</taxon>
        <taxon>Magnoliopsida</taxon>
        <taxon>eudicotyledons</taxon>
        <taxon>Gunneridae</taxon>
        <taxon>Pentapetalae</taxon>
        <taxon>rosids</taxon>
        <taxon>fabids</taxon>
        <taxon>Fabales</taxon>
        <taxon>Fabaceae</taxon>
        <taxon>Papilionoideae</taxon>
        <taxon>50 kb inversion clade</taxon>
        <taxon>NPAAA clade</taxon>
        <taxon>indigoferoid/millettioid clade</taxon>
        <taxon>Phaseoleae</taxon>
        <taxon>Psophocarpus</taxon>
    </lineage>
</organism>
<dbReference type="AlphaFoldDB" id="A0AAN9SEE0"/>
<sequence>MSSSTLSCTHSASLSHVTHVTLYSLFEDLKIPNIYMVFIFCEKLRVLEKMIGSCVNGEVRLFPSPSNFALNVFPPSFASSSLFIARMVCTYRGRHQQADK</sequence>
<name>A0AAN9SEE0_PSOTE</name>
<keyword evidence="2" id="KW-1185">Reference proteome</keyword>
<accession>A0AAN9SEE0</accession>
<evidence type="ECO:0000313" key="2">
    <source>
        <dbReference type="Proteomes" id="UP001386955"/>
    </source>
</evidence>
<protein>
    <submittedName>
        <fullName evidence="1">Uncharacterized protein</fullName>
    </submittedName>
</protein>
<dbReference type="Proteomes" id="UP001386955">
    <property type="component" value="Unassembled WGS sequence"/>
</dbReference>
<proteinExistence type="predicted"/>
<comment type="caution">
    <text evidence="1">The sequence shown here is derived from an EMBL/GenBank/DDBJ whole genome shotgun (WGS) entry which is preliminary data.</text>
</comment>
<gene>
    <name evidence="1" type="ORF">VNO78_15676</name>
</gene>
<evidence type="ECO:0000313" key="1">
    <source>
        <dbReference type="EMBL" id="KAK7395133.1"/>
    </source>
</evidence>